<evidence type="ECO:0000313" key="8">
    <source>
        <dbReference type="Proteomes" id="UP001175001"/>
    </source>
</evidence>
<protein>
    <recommendedName>
        <fullName evidence="5">AA9 family lytic polysaccharide monooxygenase</fullName>
        <ecNumber evidence="5">1.14.99.56</ecNumber>
    </recommendedName>
    <alternativeName>
        <fullName evidence="5">Endo-beta-1,4-glucanase</fullName>
    </alternativeName>
    <alternativeName>
        <fullName evidence="5">Glycosyl hydrolase 61 family protein</fullName>
    </alternativeName>
</protein>
<dbReference type="EC" id="1.14.99.56" evidence="5"/>
<keyword evidence="5" id="KW-0136">Cellulose degradation</keyword>
<comment type="catalytic activity">
    <reaction evidence="5">
        <text>[(1-&gt;4)-beta-D-glucosyl]n+m + reduced acceptor + O2 = 4-dehydro-beta-D-glucosyl-[(1-&gt;4)-beta-D-glucosyl]n-1 + [(1-&gt;4)-beta-D-glucosyl]m + acceptor + H2O.</text>
        <dbReference type="EC" id="1.14.99.56"/>
    </reaction>
</comment>
<gene>
    <name evidence="7" type="primary">eglD_5</name>
    <name evidence="7" type="ORF">DIS24_g6519</name>
</gene>
<evidence type="ECO:0000259" key="6">
    <source>
        <dbReference type="Pfam" id="PF03443"/>
    </source>
</evidence>
<keyword evidence="3 5" id="KW-0964">Secreted</keyword>
<name>A0AA39YE13_9PEZI</name>
<organism evidence="7 8">
    <name type="scientific">Lasiodiplodia hormozganensis</name>
    <dbReference type="NCBI Taxonomy" id="869390"/>
    <lineage>
        <taxon>Eukaryota</taxon>
        <taxon>Fungi</taxon>
        <taxon>Dikarya</taxon>
        <taxon>Ascomycota</taxon>
        <taxon>Pezizomycotina</taxon>
        <taxon>Dothideomycetes</taxon>
        <taxon>Dothideomycetes incertae sedis</taxon>
        <taxon>Botryosphaeriales</taxon>
        <taxon>Botryosphaeriaceae</taxon>
        <taxon>Lasiodiplodia</taxon>
    </lineage>
</organism>
<comment type="function">
    <text evidence="5">Lytic polysaccharide monooxygenase (LMPO) that depolymerizes crystalline and amorphous polysaccharides via the oxidation of scissile alpha- or beta-(1-4)-glycosidic bonds, yielding C1 and/or C4 oxidation products. Catalysis by LPMOs requires the reduction of the active-site copper from Cu(II) to Cu(I) by a reducing agent and H(2)O(2) or O(2) as a cosubstrate.</text>
</comment>
<proteinExistence type="predicted"/>
<dbReference type="CDD" id="cd21175">
    <property type="entry name" value="LPMO_AA9"/>
    <property type="match status" value="1"/>
</dbReference>
<feature type="domain" description="Auxiliary Activity family 9 catalytic" evidence="6">
    <location>
        <begin position="220"/>
        <end position="257"/>
    </location>
</feature>
<comment type="cofactor">
    <cofactor evidence="1">
        <name>Cu(2+)</name>
        <dbReference type="ChEBI" id="CHEBI:29036"/>
    </cofactor>
</comment>
<dbReference type="GO" id="GO:0030245">
    <property type="term" value="P:cellulose catabolic process"/>
    <property type="evidence" value="ECO:0007669"/>
    <property type="project" value="UniProtKB-UniRule"/>
</dbReference>
<comment type="domain">
    <text evidence="5">Has a modular structure: an endo-beta-1,4-glucanase catalytic module at the N-terminus, a linker rich in serines and threonines, and a C-terminal carbohydrate-binding module (CBM).</text>
</comment>
<dbReference type="GO" id="GO:0030248">
    <property type="term" value="F:cellulose binding"/>
    <property type="evidence" value="ECO:0007669"/>
    <property type="project" value="UniProtKB-UniRule"/>
</dbReference>
<dbReference type="GO" id="GO:0008810">
    <property type="term" value="F:cellulase activity"/>
    <property type="evidence" value="ECO:0007669"/>
    <property type="project" value="UniProtKB-UniRule"/>
</dbReference>
<keyword evidence="5" id="KW-0624">Polysaccharide degradation</keyword>
<comment type="subcellular location">
    <subcellularLocation>
        <location evidence="2 5">Secreted</location>
    </subcellularLocation>
</comment>
<dbReference type="InterPro" id="IPR005103">
    <property type="entry name" value="AA9_LPMO"/>
</dbReference>
<accession>A0AA39YE13</accession>
<feature type="domain" description="Auxiliary Activity family 9 catalytic" evidence="6">
    <location>
        <begin position="18"/>
        <end position="187"/>
    </location>
</feature>
<keyword evidence="4 5" id="KW-1015">Disulfide bond</keyword>
<dbReference type="Proteomes" id="UP001175001">
    <property type="component" value="Unassembled WGS sequence"/>
</dbReference>
<evidence type="ECO:0000256" key="5">
    <source>
        <dbReference type="RuleBase" id="RU368122"/>
    </source>
</evidence>
<evidence type="ECO:0000313" key="7">
    <source>
        <dbReference type="EMBL" id="KAK0650793.1"/>
    </source>
</evidence>
<comment type="caution">
    <text evidence="7">The sequence shown here is derived from an EMBL/GenBank/DDBJ whole genome shotgun (WGS) entry which is preliminary data.</text>
</comment>
<dbReference type="InterPro" id="IPR049892">
    <property type="entry name" value="AA9"/>
</dbReference>
<evidence type="ECO:0000256" key="1">
    <source>
        <dbReference type="ARBA" id="ARBA00001973"/>
    </source>
</evidence>
<evidence type="ECO:0000256" key="3">
    <source>
        <dbReference type="ARBA" id="ARBA00022525"/>
    </source>
</evidence>
<dbReference type="PANTHER" id="PTHR33353:SF13">
    <property type="entry name" value="ENDOGLUCANASE II"/>
    <property type="match status" value="1"/>
</dbReference>
<dbReference type="EMBL" id="JAUJDW010000032">
    <property type="protein sequence ID" value="KAK0650793.1"/>
    <property type="molecule type" value="Genomic_DNA"/>
</dbReference>
<dbReference type="Gene3D" id="2.70.50.70">
    <property type="match status" value="1"/>
</dbReference>
<dbReference type="Pfam" id="PF03443">
    <property type="entry name" value="AA9"/>
    <property type="match status" value="2"/>
</dbReference>
<reference evidence="7" key="1">
    <citation type="submission" date="2023-06" db="EMBL/GenBank/DDBJ databases">
        <title>Multi-omics analyses reveal the molecular pathogenesis toolkit of Lasiodiplodia hormozganensis, a cross-kingdom pathogen.</title>
        <authorList>
            <person name="Felix C."/>
            <person name="Meneses R."/>
            <person name="Goncalves M.F.M."/>
            <person name="Tilleman L."/>
            <person name="Duarte A.S."/>
            <person name="Jorrin-Novo J.V."/>
            <person name="Van De Peer Y."/>
            <person name="Deforce D."/>
            <person name="Van Nieuwerburgh F."/>
            <person name="Esteves A.C."/>
            <person name="Alves A."/>
        </authorList>
    </citation>
    <scope>NUCLEOTIDE SEQUENCE</scope>
    <source>
        <strain evidence="7">CBS 339.90</strain>
    </source>
</reference>
<dbReference type="PANTHER" id="PTHR33353">
    <property type="entry name" value="PUTATIVE (AFU_ORTHOLOGUE AFUA_1G12560)-RELATED"/>
    <property type="match status" value="1"/>
</dbReference>
<dbReference type="GO" id="GO:0005576">
    <property type="term" value="C:extracellular region"/>
    <property type="evidence" value="ECO:0007669"/>
    <property type="project" value="UniProtKB-SubCell"/>
</dbReference>
<keyword evidence="8" id="KW-1185">Reference proteome</keyword>
<evidence type="ECO:0000256" key="2">
    <source>
        <dbReference type="ARBA" id="ARBA00004613"/>
    </source>
</evidence>
<dbReference type="AlphaFoldDB" id="A0AA39YE13"/>
<sequence>MKLSAFLPTALAAAANAHAIFQRVSVNGQDQGLMTGVRTPTSNNPIQDVQASNFACNSGFSSPVSSTVIDIPAGAQVGAQYQHLIGGPQGSNDPDNPIAASHKGPIIVYLAEVDDAAAASPDGLEWFKIYEEGLSNGHWGVDTLLENDGWATFTMPSCVASGQYLMRVEVIALHGAYSQGGAQFYVSLHRLPHVSMRPGPTRNAHLYSNHGWLIWPLLKMSCAQINVTGGGSKTGQTVSFPGAYSASDPGILINIYGASGQPDNGGNAYQIPGPSVLAC</sequence>
<evidence type="ECO:0000256" key="4">
    <source>
        <dbReference type="ARBA" id="ARBA00023157"/>
    </source>
</evidence>
<keyword evidence="5" id="KW-0119">Carbohydrate metabolism</keyword>